<gene>
    <name evidence="3" type="ORF">IAC32_05960</name>
</gene>
<dbReference type="AlphaFoldDB" id="A0A9D9HD87"/>
<accession>A0A9D9HD87</accession>
<dbReference type="InterPro" id="IPR011250">
    <property type="entry name" value="OMP/PagP_B-barrel"/>
</dbReference>
<feature type="domain" description="Outer membrane protein beta-barrel" evidence="2">
    <location>
        <begin position="28"/>
        <end position="189"/>
    </location>
</feature>
<comment type="caution">
    <text evidence="3">The sequence shown here is derived from an EMBL/GenBank/DDBJ whole genome shotgun (WGS) entry which is preliminary data.</text>
</comment>
<dbReference type="InterPro" id="IPR025665">
    <property type="entry name" value="Beta-barrel_OMP_2"/>
</dbReference>
<proteinExistence type="predicted"/>
<keyword evidence="1" id="KW-0732">Signal</keyword>
<sequence length="227" mass="25817">MRKAFIHIILLLFPALAAAQYAFIKPELAIGTNQGVVLLSQVGFDPSVEQSFTFNYTGGLTVRYIIQKHFGLQAELNFSRRGWSETSVETGERFNRTLDYLELPLISHIYFGNKNVRFFVNLGPKIRYMVHESATAPFSQNAGIQQTKPIENRFDYSIFGGLGIEFRTQKAGFFQLEARYDFGLGNIFNSRKQDYFSASNNTGITVSVAYLFDVLKNKEVKPYSATW</sequence>
<reference evidence="3" key="1">
    <citation type="submission" date="2020-10" db="EMBL/GenBank/DDBJ databases">
        <authorList>
            <person name="Gilroy R."/>
        </authorList>
    </citation>
    <scope>NUCLEOTIDE SEQUENCE</scope>
    <source>
        <strain evidence="3">D3-1215</strain>
    </source>
</reference>
<evidence type="ECO:0000313" key="3">
    <source>
        <dbReference type="EMBL" id="MBO8447271.1"/>
    </source>
</evidence>
<evidence type="ECO:0000259" key="2">
    <source>
        <dbReference type="Pfam" id="PF13568"/>
    </source>
</evidence>
<dbReference type="EMBL" id="JADIMR010000088">
    <property type="protein sequence ID" value="MBO8447271.1"/>
    <property type="molecule type" value="Genomic_DNA"/>
</dbReference>
<feature type="chain" id="PRO_5038410837" evidence="1">
    <location>
        <begin position="20"/>
        <end position="227"/>
    </location>
</feature>
<evidence type="ECO:0000313" key="4">
    <source>
        <dbReference type="Proteomes" id="UP000823637"/>
    </source>
</evidence>
<feature type="signal peptide" evidence="1">
    <location>
        <begin position="1"/>
        <end position="19"/>
    </location>
</feature>
<organism evidence="3 4">
    <name type="scientific">Candidatus Enterocola intestinipullorum</name>
    <dbReference type="NCBI Taxonomy" id="2840783"/>
    <lineage>
        <taxon>Bacteria</taxon>
        <taxon>Pseudomonadati</taxon>
        <taxon>Bacteroidota</taxon>
        <taxon>Bacteroidia</taxon>
        <taxon>Bacteroidales</taxon>
        <taxon>Candidatus Enterocola</taxon>
    </lineage>
</organism>
<name>A0A9D9HD87_9BACT</name>
<dbReference type="Pfam" id="PF13568">
    <property type="entry name" value="OMP_b-brl_2"/>
    <property type="match status" value="1"/>
</dbReference>
<dbReference type="Proteomes" id="UP000823637">
    <property type="component" value="Unassembled WGS sequence"/>
</dbReference>
<evidence type="ECO:0000256" key="1">
    <source>
        <dbReference type="SAM" id="SignalP"/>
    </source>
</evidence>
<reference evidence="3" key="2">
    <citation type="journal article" date="2021" name="PeerJ">
        <title>Extensive microbial diversity within the chicken gut microbiome revealed by metagenomics and culture.</title>
        <authorList>
            <person name="Gilroy R."/>
            <person name="Ravi A."/>
            <person name="Getino M."/>
            <person name="Pursley I."/>
            <person name="Horton D.L."/>
            <person name="Alikhan N.F."/>
            <person name="Baker D."/>
            <person name="Gharbi K."/>
            <person name="Hall N."/>
            <person name="Watson M."/>
            <person name="Adriaenssens E.M."/>
            <person name="Foster-Nyarko E."/>
            <person name="Jarju S."/>
            <person name="Secka A."/>
            <person name="Antonio M."/>
            <person name="Oren A."/>
            <person name="Chaudhuri R.R."/>
            <person name="La Ragione R."/>
            <person name="Hildebrand F."/>
            <person name="Pallen M.J."/>
        </authorList>
    </citation>
    <scope>NUCLEOTIDE SEQUENCE</scope>
    <source>
        <strain evidence="3">D3-1215</strain>
    </source>
</reference>
<protein>
    <submittedName>
        <fullName evidence="3">PorT family protein</fullName>
    </submittedName>
</protein>
<dbReference type="SUPFAM" id="SSF56925">
    <property type="entry name" value="OMPA-like"/>
    <property type="match status" value="1"/>
</dbReference>
<dbReference type="Gene3D" id="2.40.160.20">
    <property type="match status" value="1"/>
</dbReference>